<evidence type="ECO:0000313" key="7">
    <source>
        <dbReference type="EMBL" id="EGO51380.1"/>
    </source>
</evidence>
<protein>
    <recommendedName>
        <fullName evidence="9">Mid2 domain-containing protein</fullName>
    </recommendedName>
</protein>
<feature type="transmembrane region" description="Helical" evidence="6">
    <location>
        <begin position="191"/>
        <end position="214"/>
    </location>
</feature>
<dbReference type="OrthoDB" id="4582857at2759"/>
<dbReference type="GO" id="GO:0016020">
    <property type="term" value="C:membrane"/>
    <property type="evidence" value="ECO:0007669"/>
    <property type="project" value="UniProtKB-SubCell"/>
</dbReference>
<evidence type="ECO:0000256" key="1">
    <source>
        <dbReference type="ARBA" id="ARBA00004167"/>
    </source>
</evidence>
<dbReference type="HOGENOM" id="CLU_839612_0_0_1"/>
<dbReference type="KEGG" id="nte:NEUTE1DRAFT149182"/>
<comment type="subcellular location">
    <subcellularLocation>
        <location evidence="1">Membrane</location>
        <topology evidence="1">Single-pass membrane protein</topology>
    </subcellularLocation>
</comment>
<evidence type="ECO:0000256" key="6">
    <source>
        <dbReference type="SAM" id="Phobius"/>
    </source>
</evidence>
<evidence type="ECO:0000256" key="3">
    <source>
        <dbReference type="ARBA" id="ARBA00022989"/>
    </source>
</evidence>
<dbReference type="GeneID" id="20827074"/>
<keyword evidence="3 6" id="KW-1133">Transmembrane helix</keyword>
<dbReference type="PANTHER" id="PTHR15549:SF26">
    <property type="entry name" value="AXIAL BUDDING PATTERN PROTEIN 2-RELATED"/>
    <property type="match status" value="1"/>
</dbReference>
<dbReference type="AlphaFoldDB" id="F8MYI3"/>
<dbReference type="VEuPathDB" id="FungiDB:NEUTE1DRAFT_149182"/>
<keyword evidence="4 6" id="KW-0472">Membrane</keyword>
<keyword evidence="2 6" id="KW-0812">Transmembrane</keyword>
<feature type="region of interest" description="Disordered" evidence="5">
    <location>
        <begin position="141"/>
        <end position="181"/>
    </location>
</feature>
<sequence>MALTTTFRTSLQLVVYLGLVWACGMVTLSTALTSSSNTYVGIYSPIDSPTATISCLLGAIYTTWNTLAMCCPTQYPACEFLTRCEGGTKYGYNGGIDYCDQTYPDCYTMTIFDHPRPTNSWVNIGCASQWSANTIYRELEASTTSTSTTPTTTPSVSTSEPSLASAVTTPTSNSPFLTAAPIDPKPSTSKAWIAGPVAGGIVALLLLGALFFWWRRRKSAQERNNTPSMAQTGAAGGYFPEYVGSPHGNNHTPQLHGPSSPPAAPYHPSNSPPQYSSHSPGPHDAFNTSPYKYPASGTSNTTSWQGSPRPVSELDSTGRQHQHTIAEAP</sequence>
<feature type="compositionally biased region" description="Low complexity" evidence="5">
    <location>
        <begin position="142"/>
        <end position="162"/>
    </location>
</feature>
<gene>
    <name evidence="7" type="ORF">NEUTE1DRAFT_149182</name>
</gene>
<feature type="compositionally biased region" description="Polar residues" evidence="5">
    <location>
        <begin position="165"/>
        <end position="176"/>
    </location>
</feature>
<dbReference type="EMBL" id="GL891382">
    <property type="protein sequence ID" value="EGO51380.1"/>
    <property type="molecule type" value="Genomic_DNA"/>
</dbReference>
<evidence type="ECO:0008006" key="9">
    <source>
        <dbReference type="Google" id="ProtNLM"/>
    </source>
</evidence>
<dbReference type="GO" id="GO:0071944">
    <property type="term" value="C:cell periphery"/>
    <property type="evidence" value="ECO:0007669"/>
    <property type="project" value="UniProtKB-ARBA"/>
</dbReference>
<dbReference type="RefSeq" id="XP_009855020.1">
    <property type="nucleotide sequence ID" value="XM_009856718.1"/>
</dbReference>
<proteinExistence type="predicted"/>
<reference evidence="8" key="1">
    <citation type="journal article" date="2011" name="Genetics">
        <title>Massive changes in genome architecture accompany the transition to self-fertility in the filamentous fungus Neurospora tetrasperma.</title>
        <authorList>
            <person name="Ellison C.E."/>
            <person name="Stajich J.E."/>
            <person name="Jacobson D.J."/>
            <person name="Natvig D.O."/>
            <person name="Lapidus A."/>
            <person name="Foster B."/>
            <person name="Aerts A."/>
            <person name="Riley R."/>
            <person name="Lindquist E.A."/>
            <person name="Grigoriev I.V."/>
            <person name="Taylor J.W."/>
        </authorList>
    </citation>
    <scope>NUCLEOTIDE SEQUENCE [LARGE SCALE GENOMIC DNA]</scope>
    <source>
        <strain evidence="8">FGSC 2508 / P0657</strain>
    </source>
</reference>
<dbReference type="NCBIfam" id="TIGR01167">
    <property type="entry name" value="LPXTG_anchor"/>
    <property type="match status" value="1"/>
</dbReference>
<evidence type="ECO:0000256" key="4">
    <source>
        <dbReference type="ARBA" id="ARBA00023136"/>
    </source>
</evidence>
<accession>F8MYI3</accession>
<dbReference type="Proteomes" id="UP000008065">
    <property type="component" value="Unassembled WGS sequence"/>
</dbReference>
<feature type="region of interest" description="Disordered" evidence="5">
    <location>
        <begin position="221"/>
        <end position="329"/>
    </location>
</feature>
<dbReference type="PANTHER" id="PTHR15549">
    <property type="entry name" value="PAIRED IMMUNOGLOBULIN-LIKE TYPE 2 RECEPTOR"/>
    <property type="match status" value="1"/>
</dbReference>
<evidence type="ECO:0000313" key="8">
    <source>
        <dbReference type="Proteomes" id="UP000008065"/>
    </source>
</evidence>
<name>F8MYI3_NEUT8</name>
<evidence type="ECO:0000256" key="5">
    <source>
        <dbReference type="SAM" id="MobiDB-lite"/>
    </source>
</evidence>
<feature type="compositionally biased region" description="Polar residues" evidence="5">
    <location>
        <begin position="222"/>
        <end position="231"/>
    </location>
</feature>
<keyword evidence="8" id="KW-1185">Reference proteome</keyword>
<feature type="compositionally biased region" description="Polar residues" evidence="5">
    <location>
        <begin position="286"/>
        <end position="306"/>
    </location>
</feature>
<evidence type="ECO:0000256" key="2">
    <source>
        <dbReference type="ARBA" id="ARBA00022692"/>
    </source>
</evidence>
<organism evidence="7 8">
    <name type="scientific">Neurospora tetrasperma (strain FGSC 2508 / ATCC MYA-4615 / P0657)</name>
    <dbReference type="NCBI Taxonomy" id="510951"/>
    <lineage>
        <taxon>Eukaryota</taxon>
        <taxon>Fungi</taxon>
        <taxon>Dikarya</taxon>
        <taxon>Ascomycota</taxon>
        <taxon>Pezizomycotina</taxon>
        <taxon>Sordariomycetes</taxon>
        <taxon>Sordariomycetidae</taxon>
        <taxon>Sordariales</taxon>
        <taxon>Sordariaceae</taxon>
        <taxon>Neurospora</taxon>
    </lineage>
</organism>
<dbReference type="InterPro" id="IPR051694">
    <property type="entry name" value="Immunoregulatory_rcpt-like"/>
</dbReference>